<feature type="compositionally biased region" description="Low complexity" evidence="5">
    <location>
        <begin position="125"/>
        <end position="134"/>
    </location>
</feature>
<dbReference type="STRING" id="1081102.A0A167PDQ7"/>
<evidence type="ECO:0000256" key="4">
    <source>
        <dbReference type="PROSITE-ProRule" id="PRU00723"/>
    </source>
</evidence>
<sequence>MAARASYYIVRPGRTTVLPSGGLAQAPGRLVPLIAVDQLPDWINIVGVPRVLQPAEAVGMVAIGGYERWGRADVLEQAVQNGGQGEDDLEQTEDVTTVFEVCLRPENILANREELPAAAARGHTDGASHTAAAAAHDEGPTAHPVPTTELTAPEGSDHGDQTTPTKPADDKDRAGPTDTMDRANMTNMTDTAVDYALAAKIAADWQHWQATNASGGSSIRGRSRSRSSSTHGSLFASATNGAEPRSRGPRRKPGTPRLPCKYWCHRGACAYGDSCKFVHIMPTTPEGLQAVNLAGLPAWWTRAVTHNQPKTPKKKSSSNNTVGTMAVVTTVSNNHATITKEAKLAEKNWRGPRSPDKTTTTTTTATATAQGGRRNRAAASALRSPSPAPPSSTLESPSAHTAAVISGTHHSSLGTPAVSGGGGGDGGVADAITDADTNMQCVPESRSGDESPNLIDL</sequence>
<dbReference type="Proteomes" id="UP000076874">
    <property type="component" value="Unassembled WGS sequence"/>
</dbReference>
<dbReference type="SUPFAM" id="SSF90229">
    <property type="entry name" value="CCCH zinc finger"/>
    <property type="match status" value="1"/>
</dbReference>
<dbReference type="Pfam" id="PF00642">
    <property type="entry name" value="zf-CCCH"/>
    <property type="match status" value="1"/>
</dbReference>
<evidence type="ECO:0000256" key="3">
    <source>
        <dbReference type="ARBA" id="ARBA00022833"/>
    </source>
</evidence>
<comment type="caution">
    <text evidence="7">The sequence shown here is derived from an EMBL/GenBank/DDBJ whole genome shotgun (WGS) entry which is preliminary data.</text>
</comment>
<evidence type="ECO:0000313" key="7">
    <source>
        <dbReference type="EMBL" id="OAA56561.1"/>
    </source>
</evidence>
<feature type="region of interest" description="Disordered" evidence="5">
    <location>
        <begin position="212"/>
        <end position="257"/>
    </location>
</feature>
<proteinExistence type="predicted"/>
<dbReference type="GO" id="GO:0003677">
    <property type="term" value="F:DNA binding"/>
    <property type="evidence" value="ECO:0007669"/>
    <property type="project" value="UniProtKB-KW"/>
</dbReference>
<evidence type="ECO:0000313" key="8">
    <source>
        <dbReference type="Proteomes" id="UP000076874"/>
    </source>
</evidence>
<dbReference type="InterPro" id="IPR000571">
    <property type="entry name" value="Znf_CCCH"/>
</dbReference>
<evidence type="ECO:0000256" key="2">
    <source>
        <dbReference type="ARBA" id="ARBA00022771"/>
    </source>
</evidence>
<feature type="compositionally biased region" description="Basic and acidic residues" evidence="5">
    <location>
        <begin position="167"/>
        <end position="181"/>
    </location>
</feature>
<gene>
    <name evidence="7" type="ORF">SPI_07568</name>
</gene>
<accession>A0A167PDQ7</accession>
<evidence type="ECO:0000256" key="1">
    <source>
        <dbReference type="ARBA" id="ARBA00022723"/>
    </source>
</evidence>
<keyword evidence="2 4" id="KW-0863">Zinc-finger</keyword>
<keyword evidence="3 4" id="KW-0862">Zinc</keyword>
<dbReference type="AlphaFoldDB" id="A0A167PDQ7"/>
<protein>
    <submittedName>
        <fullName evidence="7">Zinc finger DNA-binding protein</fullName>
    </submittedName>
</protein>
<feature type="region of interest" description="Disordered" evidence="5">
    <location>
        <begin position="342"/>
        <end position="457"/>
    </location>
</feature>
<dbReference type="GO" id="GO:0008270">
    <property type="term" value="F:zinc ion binding"/>
    <property type="evidence" value="ECO:0007669"/>
    <property type="project" value="UniProtKB-KW"/>
</dbReference>
<reference evidence="7 8" key="1">
    <citation type="journal article" date="2016" name="Genome Biol. Evol.">
        <title>Divergent and convergent evolution of fungal pathogenicity.</title>
        <authorList>
            <person name="Shang Y."/>
            <person name="Xiao G."/>
            <person name="Zheng P."/>
            <person name="Cen K."/>
            <person name="Zhan S."/>
            <person name="Wang C."/>
        </authorList>
    </citation>
    <scope>NUCLEOTIDE SEQUENCE [LARGE SCALE GENOMIC DNA]</scope>
    <source>
        <strain evidence="7 8">RCEF 264</strain>
    </source>
</reference>
<feature type="zinc finger region" description="C3H1-type" evidence="4">
    <location>
        <begin position="254"/>
        <end position="282"/>
    </location>
</feature>
<dbReference type="PROSITE" id="PS50103">
    <property type="entry name" value="ZF_C3H1"/>
    <property type="match status" value="1"/>
</dbReference>
<feature type="compositionally biased region" description="Low complexity" evidence="5">
    <location>
        <begin position="214"/>
        <end position="233"/>
    </location>
</feature>
<dbReference type="OrthoDB" id="411372at2759"/>
<keyword evidence="1 4" id="KW-0479">Metal-binding</keyword>
<keyword evidence="7" id="KW-0238">DNA-binding</keyword>
<evidence type="ECO:0000259" key="6">
    <source>
        <dbReference type="PROSITE" id="PS50103"/>
    </source>
</evidence>
<feature type="compositionally biased region" description="Basic and acidic residues" evidence="5">
    <location>
        <begin position="342"/>
        <end position="356"/>
    </location>
</feature>
<dbReference type="InterPro" id="IPR036855">
    <property type="entry name" value="Znf_CCCH_sf"/>
</dbReference>
<feature type="region of interest" description="Disordered" evidence="5">
    <location>
        <begin position="119"/>
        <end position="185"/>
    </location>
</feature>
<feature type="compositionally biased region" description="Low complexity" evidence="5">
    <location>
        <begin position="428"/>
        <end position="437"/>
    </location>
</feature>
<evidence type="ECO:0000256" key="5">
    <source>
        <dbReference type="SAM" id="MobiDB-lite"/>
    </source>
</evidence>
<feature type="domain" description="C3H1-type" evidence="6">
    <location>
        <begin position="254"/>
        <end position="282"/>
    </location>
</feature>
<keyword evidence="8" id="KW-1185">Reference proteome</keyword>
<dbReference type="Gene3D" id="4.10.1000.10">
    <property type="entry name" value="Zinc finger, CCCH-type"/>
    <property type="match status" value="1"/>
</dbReference>
<feature type="compositionally biased region" description="Low complexity" evidence="5">
    <location>
        <begin position="357"/>
        <end position="399"/>
    </location>
</feature>
<organism evidence="7 8">
    <name type="scientific">Niveomyces insectorum RCEF 264</name>
    <dbReference type="NCBI Taxonomy" id="1081102"/>
    <lineage>
        <taxon>Eukaryota</taxon>
        <taxon>Fungi</taxon>
        <taxon>Dikarya</taxon>
        <taxon>Ascomycota</taxon>
        <taxon>Pezizomycotina</taxon>
        <taxon>Sordariomycetes</taxon>
        <taxon>Hypocreomycetidae</taxon>
        <taxon>Hypocreales</taxon>
        <taxon>Cordycipitaceae</taxon>
        <taxon>Niveomyces</taxon>
    </lineage>
</organism>
<name>A0A167PDQ7_9HYPO</name>
<dbReference type="SMART" id="SM00356">
    <property type="entry name" value="ZnF_C3H1"/>
    <property type="match status" value="1"/>
</dbReference>
<dbReference type="EMBL" id="AZHD01000016">
    <property type="protein sequence ID" value="OAA56561.1"/>
    <property type="molecule type" value="Genomic_DNA"/>
</dbReference>